<accession>A0A2T4JS58</accession>
<reference evidence="7 8" key="1">
    <citation type="submission" date="2018-03" db="EMBL/GenBank/DDBJ databases">
        <title>Cereibacter changlensis.</title>
        <authorList>
            <person name="Meyer T.E."/>
            <person name="Miller S."/>
            <person name="Lodha T."/>
            <person name="Gandham S."/>
            <person name="Chintalapati S."/>
            <person name="Chintalapati V.R."/>
        </authorList>
    </citation>
    <scope>NUCLEOTIDE SEQUENCE [LARGE SCALE GENOMIC DNA]</scope>
    <source>
        <strain evidence="7 8">JA139</strain>
    </source>
</reference>
<evidence type="ECO:0000313" key="8">
    <source>
        <dbReference type="Proteomes" id="UP000241010"/>
    </source>
</evidence>
<keyword evidence="3 5" id="KW-1133">Transmembrane helix</keyword>
<dbReference type="RefSeq" id="WP_107664866.1">
    <property type="nucleotide sequence ID" value="NZ_PZKG01000085.1"/>
</dbReference>
<dbReference type="Proteomes" id="UP000241010">
    <property type="component" value="Unassembled WGS sequence"/>
</dbReference>
<evidence type="ECO:0000256" key="5">
    <source>
        <dbReference type="SAM" id="Phobius"/>
    </source>
</evidence>
<feature type="transmembrane region" description="Helical" evidence="5">
    <location>
        <begin position="64"/>
        <end position="82"/>
    </location>
</feature>
<protein>
    <recommendedName>
        <fullName evidence="6">RDD domain-containing protein</fullName>
    </recommendedName>
</protein>
<dbReference type="InterPro" id="IPR010432">
    <property type="entry name" value="RDD"/>
</dbReference>
<organism evidence="7 8">
    <name type="scientific">Cereibacter changlensis JA139</name>
    <dbReference type="NCBI Taxonomy" id="1188249"/>
    <lineage>
        <taxon>Bacteria</taxon>
        <taxon>Pseudomonadati</taxon>
        <taxon>Pseudomonadota</taxon>
        <taxon>Alphaproteobacteria</taxon>
        <taxon>Rhodobacterales</taxon>
        <taxon>Paracoccaceae</taxon>
        <taxon>Cereibacter</taxon>
    </lineage>
</organism>
<keyword evidence="8" id="KW-1185">Reference proteome</keyword>
<dbReference type="EMBL" id="PZKG01000085">
    <property type="protein sequence ID" value="PTE20752.1"/>
    <property type="molecule type" value="Genomic_DNA"/>
</dbReference>
<feature type="transmembrane region" description="Helical" evidence="5">
    <location>
        <begin position="39"/>
        <end position="57"/>
    </location>
</feature>
<comment type="caution">
    <text evidence="7">The sequence shown here is derived from an EMBL/GenBank/DDBJ whole genome shotgun (WGS) entry which is preliminary data.</text>
</comment>
<dbReference type="AlphaFoldDB" id="A0A2T4JS58"/>
<dbReference type="GO" id="GO:0016020">
    <property type="term" value="C:membrane"/>
    <property type="evidence" value="ECO:0007669"/>
    <property type="project" value="UniProtKB-SubCell"/>
</dbReference>
<evidence type="ECO:0000256" key="4">
    <source>
        <dbReference type="ARBA" id="ARBA00023136"/>
    </source>
</evidence>
<evidence type="ECO:0000256" key="3">
    <source>
        <dbReference type="ARBA" id="ARBA00022989"/>
    </source>
</evidence>
<dbReference type="Pfam" id="PF06271">
    <property type="entry name" value="RDD"/>
    <property type="match status" value="1"/>
</dbReference>
<dbReference type="OrthoDB" id="7270324at2"/>
<name>A0A2T4JS58_9RHOB</name>
<gene>
    <name evidence="7" type="ORF">C5F48_15885</name>
</gene>
<evidence type="ECO:0000313" key="7">
    <source>
        <dbReference type="EMBL" id="PTE20752.1"/>
    </source>
</evidence>
<keyword evidence="4 5" id="KW-0472">Membrane</keyword>
<feature type="transmembrane region" description="Helical" evidence="5">
    <location>
        <begin position="118"/>
        <end position="139"/>
    </location>
</feature>
<proteinExistence type="predicted"/>
<comment type="subcellular location">
    <subcellularLocation>
        <location evidence="1">Membrane</location>
        <topology evidence="1">Multi-pass membrane protein</topology>
    </subcellularLocation>
</comment>
<evidence type="ECO:0000259" key="6">
    <source>
        <dbReference type="Pfam" id="PF06271"/>
    </source>
</evidence>
<evidence type="ECO:0000256" key="1">
    <source>
        <dbReference type="ARBA" id="ARBA00004141"/>
    </source>
</evidence>
<sequence>MTQFPPNGSPNSWTTDRVDPLPDPVTHAEFYDGVPFRRGLAWIFDMVLIALITAIIVPFTAFTALFFLPFLFLCVGFCYRTVSLTRSSATPGMRLMAVELRNRDGRPLEFGEAFLHTLGYTISIGMVVPQVISVALMMVTARGQGLTDYVLGTVALNRASRY</sequence>
<keyword evidence="2 5" id="KW-0812">Transmembrane</keyword>
<evidence type="ECO:0000256" key="2">
    <source>
        <dbReference type="ARBA" id="ARBA00022692"/>
    </source>
</evidence>
<feature type="domain" description="RDD" evidence="6">
    <location>
        <begin position="35"/>
        <end position="150"/>
    </location>
</feature>